<reference evidence="7 8" key="1">
    <citation type="journal article" date="2008" name="J. Bacteriol.">
        <title>Genome of the actinomycete plant pathogen Clavibacter michiganensis subsp. sepedonicus suggests recent niche adaptation.</title>
        <authorList>
            <person name="Bentley S.D."/>
            <person name="Corton C."/>
            <person name="Brown S.E."/>
            <person name="Barron A."/>
            <person name="Clark L."/>
            <person name="Doggett J."/>
            <person name="Harris B."/>
            <person name="Ormond D."/>
            <person name="Quail M.A."/>
            <person name="May G."/>
            <person name="Francis D."/>
            <person name="Knudson D."/>
            <person name="Parkhill J."/>
            <person name="Ishimaru C.A."/>
        </authorList>
    </citation>
    <scope>NUCLEOTIDE SEQUENCE [LARGE SCALE GENOMIC DNA]</scope>
    <source>
        <strain evidence="8">ATCC 33113 / DSM 20744 / JCM 9667 / LMG 2889 / ICMP 2535 / C-1</strain>
    </source>
</reference>
<proteinExistence type="inferred from homology"/>
<dbReference type="STRING" id="31964.CMS0351"/>
<dbReference type="InterPro" id="IPR015424">
    <property type="entry name" value="PyrdxlP-dep_Trfase"/>
</dbReference>
<evidence type="ECO:0000256" key="2">
    <source>
        <dbReference type="ARBA" id="ARBA00012224"/>
    </source>
</evidence>
<name>B0RBS1_CLASE</name>
<evidence type="ECO:0000256" key="1">
    <source>
        <dbReference type="ARBA" id="ARBA00001933"/>
    </source>
</evidence>
<evidence type="ECO:0000259" key="6">
    <source>
        <dbReference type="Pfam" id="PF00155"/>
    </source>
</evidence>
<keyword evidence="3" id="KW-0663">Pyridoxal phosphate</keyword>
<dbReference type="SUPFAM" id="SSF53383">
    <property type="entry name" value="PLP-dependent transferases"/>
    <property type="match status" value="1"/>
</dbReference>
<gene>
    <name evidence="7" type="ordered locus">CMS0351</name>
</gene>
<organism evidence="7 8">
    <name type="scientific">Clavibacter sepedonicus</name>
    <name type="common">Clavibacter michiganensis subsp. sepedonicus</name>
    <dbReference type="NCBI Taxonomy" id="31964"/>
    <lineage>
        <taxon>Bacteria</taxon>
        <taxon>Bacillati</taxon>
        <taxon>Actinomycetota</taxon>
        <taxon>Actinomycetes</taxon>
        <taxon>Micrococcales</taxon>
        <taxon>Microbacteriaceae</taxon>
        <taxon>Clavibacter</taxon>
    </lineage>
</organism>
<evidence type="ECO:0000256" key="5">
    <source>
        <dbReference type="ARBA" id="ARBA00037974"/>
    </source>
</evidence>
<dbReference type="Gene3D" id="3.90.1150.10">
    <property type="entry name" value="Aspartate Aminotransferase, domain 1"/>
    <property type="match status" value="1"/>
</dbReference>
<dbReference type="GO" id="GO:0030170">
    <property type="term" value="F:pyridoxal phosphate binding"/>
    <property type="evidence" value="ECO:0007669"/>
    <property type="project" value="InterPro"/>
</dbReference>
<evidence type="ECO:0000256" key="3">
    <source>
        <dbReference type="ARBA" id="ARBA00022898"/>
    </source>
</evidence>
<dbReference type="Gene3D" id="3.40.640.10">
    <property type="entry name" value="Type I PLP-dependent aspartate aminotransferase-like (Major domain)"/>
    <property type="match status" value="1"/>
</dbReference>
<keyword evidence="8" id="KW-1185">Reference proteome</keyword>
<keyword evidence="7" id="KW-0808">Transferase</keyword>
<dbReference type="HOGENOM" id="CLU_017584_15_2_11"/>
<dbReference type="CDD" id="cd00609">
    <property type="entry name" value="AAT_like"/>
    <property type="match status" value="1"/>
</dbReference>
<dbReference type="InterPro" id="IPR015422">
    <property type="entry name" value="PyrdxlP-dep_Trfase_small"/>
</dbReference>
<dbReference type="eggNOG" id="COG1168">
    <property type="taxonomic scope" value="Bacteria"/>
</dbReference>
<protein>
    <recommendedName>
        <fullName evidence="2">cysteine-S-conjugate beta-lyase</fullName>
        <ecNumber evidence="2">4.4.1.13</ecNumber>
    </recommendedName>
</protein>
<dbReference type="Pfam" id="PF00155">
    <property type="entry name" value="Aminotran_1_2"/>
    <property type="match status" value="1"/>
</dbReference>
<comment type="similarity">
    <text evidence="5">Belongs to the class-II pyridoxal-phosphate-dependent aminotransferase family. MalY/PatB cystathionine beta-lyase subfamily.</text>
</comment>
<dbReference type="KEGG" id="cms:CMS0351"/>
<dbReference type="InterPro" id="IPR051798">
    <property type="entry name" value="Class-II_PLP-Dep_Aminotrans"/>
</dbReference>
<dbReference type="PANTHER" id="PTHR43525">
    <property type="entry name" value="PROTEIN MALY"/>
    <property type="match status" value="1"/>
</dbReference>
<sequence>MAAMVEVTTAPIDEIRGQRTSIKWTRFPADVLPLFVAEMDYAIAEPVVEELVRRVRASDVGYLDGPGPLAPAFARFARERWGWIVDESRVRIATDVSVGIVETLRLAVPRGGRVVVTPPVYPPFFELVEEAGARVEEVPLLVSDGRASLDLTGLERAFASGVDAFLLCNPHNPMGIVHDARTLAAVARLAARHDVLVISDEVHAPLTLPGATFTPFAPLAESLGASSVCVTSASKGWNLAGAKCSLVIAGDPRTHALLDGLVEEVACRTSILGLHANVAAFSCTDWLDDAIARIVANDRLLASLLAEHLPGVVHHRPAAGYLAWLDLRPLGLGADPAAVLLERARVALNAGHCYGTGGAGHARLNLACDPDVLREAVRRIAAAVGAAAASTPVAAPAPAATH</sequence>
<dbReference type="Proteomes" id="UP000001318">
    <property type="component" value="Chromosome"/>
</dbReference>
<accession>B0RBS1</accession>
<dbReference type="GO" id="GO:0008483">
    <property type="term" value="F:transaminase activity"/>
    <property type="evidence" value="ECO:0007669"/>
    <property type="project" value="UniProtKB-KW"/>
</dbReference>
<evidence type="ECO:0000313" key="8">
    <source>
        <dbReference type="Proteomes" id="UP000001318"/>
    </source>
</evidence>
<comment type="cofactor">
    <cofactor evidence="1">
        <name>pyridoxal 5'-phosphate</name>
        <dbReference type="ChEBI" id="CHEBI:597326"/>
    </cofactor>
</comment>
<dbReference type="GO" id="GO:0047804">
    <property type="term" value="F:cysteine-S-conjugate beta-lyase activity"/>
    <property type="evidence" value="ECO:0007669"/>
    <property type="project" value="UniProtKB-EC"/>
</dbReference>
<keyword evidence="4" id="KW-0456">Lyase</keyword>
<keyword evidence="7" id="KW-0032">Aminotransferase</keyword>
<evidence type="ECO:0000313" key="7">
    <source>
        <dbReference type="EMBL" id="CAQ00472.1"/>
    </source>
</evidence>
<evidence type="ECO:0000256" key="4">
    <source>
        <dbReference type="ARBA" id="ARBA00023239"/>
    </source>
</evidence>
<dbReference type="AlphaFoldDB" id="B0RBS1"/>
<dbReference type="InterPro" id="IPR004839">
    <property type="entry name" value="Aminotransferase_I/II_large"/>
</dbReference>
<dbReference type="InterPro" id="IPR015421">
    <property type="entry name" value="PyrdxlP-dep_Trfase_major"/>
</dbReference>
<feature type="domain" description="Aminotransferase class I/classII large" evidence="6">
    <location>
        <begin position="89"/>
        <end position="380"/>
    </location>
</feature>
<dbReference type="EC" id="4.4.1.13" evidence="2"/>
<dbReference type="PANTHER" id="PTHR43525:SF2">
    <property type="entry name" value="CYSTATHIONINE BETA-LYASE-RELATED"/>
    <property type="match status" value="1"/>
</dbReference>
<dbReference type="EMBL" id="AM849034">
    <property type="protein sequence ID" value="CAQ00472.1"/>
    <property type="molecule type" value="Genomic_DNA"/>
</dbReference>